<accession>A0A0A3IU31</accession>
<feature type="region of interest" description="Disordered" evidence="1">
    <location>
        <begin position="299"/>
        <end position="331"/>
    </location>
</feature>
<gene>
    <name evidence="2" type="ORF">CD32_05735</name>
</gene>
<dbReference type="RefSeq" id="WP_052124733.1">
    <property type="nucleotide sequence ID" value="NZ_AVCX01000014.1"/>
</dbReference>
<dbReference type="eggNOG" id="ENOG5030KI9">
    <property type="taxonomic scope" value="Bacteria"/>
</dbReference>
<comment type="caution">
    <text evidence="2">The sequence shown here is derived from an EMBL/GenBank/DDBJ whole genome shotgun (WGS) entry which is preliminary data.</text>
</comment>
<reference evidence="2 3" key="1">
    <citation type="submission" date="2014-02" db="EMBL/GenBank/DDBJ databases">
        <title>Draft genome sequence of Lysinibacillus odysseyi NBRC 100172.</title>
        <authorList>
            <person name="Zhang F."/>
            <person name="Wang G."/>
            <person name="Zhang L."/>
        </authorList>
    </citation>
    <scope>NUCLEOTIDE SEQUENCE [LARGE SCALE GENOMIC DNA]</scope>
    <source>
        <strain evidence="2 3">NBRC 100172</strain>
    </source>
</reference>
<sequence length="331" mass="32133">MAEDIIVNLPTYEQIEDVKGIVEGLPSKVSQKAGHAIFTEAGVYTFKVPQGVSRFYITGFGAGGGGAGGGGGGAGGGSQSNQYGGAGGGGGAGGNGGHGYFGFRIPVSIPSNETEITVTIGEGGAGSPGGNGGVGVVGSTGNPGQLPQKGSNGKPTSFGTYLTFMGGIGGNVPTTEARGGTNSIFTGTSNVPGQIGIGGRGSLDTGNTTMTLNGVSYERTINLLPNMYACHLTSNGGGNDGGNGVSGGGAGGVGGNPKPVINNTSAERTLINNYLRLFHSLSHDLTGLGGVGGKGGAGGTGTNIQGIPGQSGEKGQDGTQGKPGLLLIEWG</sequence>
<dbReference type="AlphaFoldDB" id="A0A0A3IU31"/>
<protein>
    <submittedName>
        <fullName evidence="2">Uncharacterized protein</fullName>
    </submittedName>
</protein>
<name>A0A0A3IU31_9BACI</name>
<evidence type="ECO:0000256" key="1">
    <source>
        <dbReference type="SAM" id="MobiDB-lite"/>
    </source>
</evidence>
<evidence type="ECO:0000313" key="3">
    <source>
        <dbReference type="Proteomes" id="UP000030437"/>
    </source>
</evidence>
<organism evidence="2 3">
    <name type="scientific">Lysinibacillus odysseyi 34hs-1 = NBRC 100172</name>
    <dbReference type="NCBI Taxonomy" id="1220589"/>
    <lineage>
        <taxon>Bacteria</taxon>
        <taxon>Bacillati</taxon>
        <taxon>Bacillota</taxon>
        <taxon>Bacilli</taxon>
        <taxon>Bacillales</taxon>
        <taxon>Bacillaceae</taxon>
        <taxon>Lysinibacillus</taxon>
    </lineage>
</organism>
<dbReference type="Proteomes" id="UP000030437">
    <property type="component" value="Unassembled WGS sequence"/>
</dbReference>
<evidence type="ECO:0000313" key="2">
    <source>
        <dbReference type="EMBL" id="KGR86393.1"/>
    </source>
</evidence>
<keyword evidence="3" id="KW-1185">Reference proteome</keyword>
<proteinExistence type="predicted"/>
<dbReference type="EMBL" id="JPVP01000051">
    <property type="protein sequence ID" value="KGR86393.1"/>
    <property type="molecule type" value="Genomic_DNA"/>
</dbReference>